<reference evidence="5 6" key="1">
    <citation type="submission" date="2014-04" db="EMBL/GenBank/DDBJ databases">
        <title>Aquimarina sp. 22II-S11-z7 Genome Sequencing.</title>
        <authorList>
            <person name="Lai Q."/>
        </authorList>
    </citation>
    <scope>NUCLEOTIDE SEQUENCE [LARGE SCALE GENOMIC DNA]</scope>
    <source>
        <strain evidence="5 6">22II-S11-z7</strain>
    </source>
</reference>
<evidence type="ECO:0000313" key="6">
    <source>
        <dbReference type="Proteomes" id="UP000023541"/>
    </source>
</evidence>
<dbReference type="EMBL" id="AQRA01000001">
    <property type="protein sequence ID" value="EZH76008.1"/>
    <property type="molecule type" value="Genomic_DNA"/>
</dbReference>
<dbReference type="PANTHER" id="PTHR33164">
    <property type="entry name" value="TRANSCRIPTIONAL REGULATOR, MARR FAMILY"/>
    <property type="match status" value="1"/>
</dbReference>
<dbReference type="InterPro" id="IPR039422">
    <property type="entry name" value="MarR/SlyA-like"/>
</dbReference>
<keyword evidence="6" id="KW-1185">Reference proteome</keyword>
<accession>A0A023C269</accession>
<dbReference type="PROSITE" id="PS01117">
    <property type="entry name" value="HTH_MARR_1"/>
    <property type="match status" value="1"/>
</dbReference>
<dbReference type="Gene3D" id="1.10.10.10">
    <property type="entry name" value="Winged helix-like DNA-binding domain superfamily/Winged helix DNA-binding domain"/>
    <property type="match status" value="1"/>
</dbReference>
<organism evidence="5 6">
    <name type="scientific">Aquimarina atlantica</name>
    <dbReference type="NCBI Taxonomy" id="1317122"/>
    <lineage>
        <taxon>Bacteria</taxon>
        <taxon>Pseudomonadati</taxon>
        <taxon>Bacteroidota</taxon>
        <taxon>Flavobacteriia</taxon>
        <taxon>Flavobacteriales</taxon>
        <taxon>Flavobacteriaceae</taxon>
        <taxon>Aquimarina</taxon>
    </lineage>
</organism>
<gene>
    <name evidence="5" type="ORF">ATO12_04255</name>
</gene>
<dbReference type="PROSITE" id="PS50995">
    <property type="entry name" value="HTH_MARR_2"/>
    <property type="match status" value="1"/>
</dbReference>
<dbReference type="Pfam" id="PF12802">
    <property type="entry name" value="MarR_2"/>
    <property type="match status" value="1"/>
</dbReference>
<dbReference type="GO" id="GO:0006950">
    <property type="term" value="P:response to stress"/>
    <property type="evidence" value="ECO:0007669"/>
    <property type="project" value="TreeGrafter"/>
</dbReference>
<dbReference type="PANTHER" id="PTHR33164:SF43">
    <property type="entry name" value="HTH-TYPE TRANSCRIPTIONAL REPRESSOR YETL"/>
    <property type="match status" value="1"/>
</dbReference>
<evidence type="ECO:0000256" key="1">
    <source>
        <dbReference type="ARBA" id="ARBA00023015"/>
    </source>
</evidence>
<dbReference type="SMART" id="SM00347">
    <property type="entry name" value="HTH_MARR"/>
    <property type="match status" value="1"/>
</dbReference>
<dbReference type="GO" id="GO:0003700">
    <property type="term" value="F:DNA-binding transcription factor activity"/>
    <property type="evidence" value="ECO:0007669"/>
    <property type="project" value="InterPro"/>
</dbReference>
<dbReference type="InterPro" id="IPR036388">
    <property type="entry name" value="WH-like_DNA-bd_sf"/>
</dbReference>
<evidence type="ECO:0000256" key="3">
    <source>
        <dbReference type="ARBA" id="ARBA00023163"/>
    </source>
</evidence>
<keyword evidence="1" id="KW-0805">Transcription regulation</keyword>
<proteinExistence type="predicted"/>
<feature type="domain" description="HTH marR-type" evidence="4">
    <location>
        <begin position="7"/>
        <end position="141"/>
    </location>
</feature>
<dbReference type="InterPro" id="IPR036390">
    <property type="entry name" value="WH_DNA-bd_sf"/>
</dbReference>
<comment type="caution">
    <text evidence="5">The sequence shown here is derived from an EMBL/GenBank/DDBJ whole genome shotgun (WGS) entry which is preliminary data.</text>
</comment>
<dbReference type="OrthoDB" id="5327581at2"/>
<dbReference type="SUPFAM" id="SSF46785">
    <property type="entry name" value="Winged helix' DNA-binding domain"/>
    <property type="match status" value="1"/>
</dbReference>
<dbReference type="STRING" id="1317122.ATO12_04255"/>
<keyword evidence="3" id="KW-0804">Transcription</keyword>
<sequence length="145" mass="16532">MKVNTPTTTALYSIEQAIKAYRRLCNKNISKIIEDITVDQALILIILNDNSSLTQMQIGDLVFKDYASITRILNLMEKKGYINKGINNKDKRRSLLEITTKGKETLTILSPTIQLNRNTALKNITEDELNQLYTILNKITNNCNQ</sequence>
<evidence type="ECO:0000313" key="5">
    <source>
        <dbReference type="EMBL" id="EZH76008.1"/>
    </source>
</evidence>
<protein>
    <recommendedName>
        <fullName evidence="4">HTH marR-type domain-containing protein</fullName>
    </recommendedName>
</protein>
<dbReference type="PRINTS" id="PR00598">
    <property type="entry name" value="HTHMARR"/>
</dbReference>
<evidence type="ECO:0000256" key="2">
    <source>
        <dbReference type="ARBA" id="ARBA00023125"/>
    </source>
</evidence>
<name>A0A023C269_9FLAO</name>
<dbReference type="InterPro" id="IPR023187">
    <property type="entry name" value="Tscrpt_reg_MarR-type_CS"/>
</dbReference>
<evidence type="ECO:0000259" key="4">
    <source>
        <dbReference type="PROSITE" id="PS50995"/>
    </source>
</evidence>
<dbReference type="RefSeq" id="WP_034238906.1">
    <property type="nucleotide sequence ID" value="NZ_AQRA01000001.1"/>
</dbReference>
<dbReference type="GO" id="GO:0003677">
    <property type="term" value="F:DNA binding"/>
    <property type="evidence" value="ECO:0007669"/>
    <property type="project" value="UniProtKB-KW"/>
</dbReference>
<dbReference type="eggNOG" id="COG1846">
    <property type="taxonomic scope" value="Bacteria"/>
</dbReference>
<dbReference type="AlphaFoldDB" id="A0A023C269"/>
<keyword evidence="2" id="KW-0238">DNA-binding</keyword>
<dbReference type="Proteomes" id="UP000023541">
    <property type="component" value="Unassembled WGS sequence"/>
</dbReference>
<dbReference type="InterPro" id="IPR000835">
    <property type="entry name" value="HTH_MarR-typ"/>
</dbReference>